<evidence type="ECO:0000256" key="1">
    <source>
        <dbReference type="ARBA" id="ARBA00022679"/>
    </source>
</evidence>
<comment type="caution">
    <text evidence="5">The sequence shown here is derived from an EMBL/GenBank/DDBJ whole genome shotgun (WGS) entry which is preliminary data.</text>
</comment>
<organism evidence="5 6">
    <name type="scientific">Burkholderia stabilis</name>
    <dbReference type="NCBI Taxonomy" id="95485"/>
    <lineage>
        <taxon>Bacteria</taxon>
        <taxon>Pseudomonadati</taxon>
        <taxon>Pseudomonadota</taxon>
        <taxon>Betaproteobacteria</taxon>
        <taxon>Burkholderiales</taxon>
        <taxon>Burkholderiaceae</taxon>
        <taxon>Burkholderia</taxon>
        <taxon>Burkholderia cepacia complex</taxon>
    </lineage>
</organism>
<name>A0A4Q2AHD0_9BURK</name>
<gene>
    <name evidence="5" type="ORF">D1006_29055</name>
</gene>
<evidence type="ECO:0000256" key="3">
    <source>
        <dbReference type="SAM" id="MobiDB-lite"/>
    </source>
</evidence>
<evidence type="ECO:0000256" key="2">
    <source>
        <dbReference type="ARBA" id="ARBA00023315"/>
    </source>
</evidence>
<keyword evidence="2" id="KW-0012">Acyltransferase</keyword>
<dbReference type="OrthoDB" id="1188001at2"/>
<dbReference type="Pfam" id="PF00583">
    <property type="entry name" value="Acetyltransf_1"/>
    <property type="match status" value="1"/>
</dbReference>
<dbReference type="EMBL" id="QWEX01000002">
    <property type="protein sequence ID" value="RXV69139.1"/>
    <property type="molecule type" value="Genomic_DNA"/>
</dbReference>
<keyword evidence="1 5" id="KW-0808">Transferase</keyword>
<dbReference type="SUPFAM" id="SSF55729">
    <property type="entry name" value="Acyl-CoA N-acyltransferases (Nat)"/>
    <property type="match status" value="1"/>
</dbReference>
<dbReference type="Proteomes" id="UP000289650">
    <property type="component" value="Unassembled WGS sequence"/>
</dbReference>
<evidence type="ECO:0000313" key="5">
    <source>
        <dbReference type="EMBL" id="RXV69139.1"/>
    </source>
</evidence>
<dbReference type="InterPro" id="IPR016181">
    <property type="entry name" value="Acyl_CoA_acyltransferase"/>
</dbReference>
<feature type="domain" description="N-acetyltransferase" evidence="4">
    <location>
        <begin position="61"/>
        <end position="221"/>
    </location>
</feature>
<feature type="compositionally biased region" description="Low complexity" evidence="3">
    <location>
        <begin position="1"/>
        <end position="23"/>
    </location>
</feature>
<accession>A0A4Q2AHD0</accession>
<dbReference type="InterPro" id="IPR050832">
    <property type="entry name" value="Bact_Acetyltransf"/>
</dbReference>
<evidence type="ECO:0000259" key="4">
    <source>
        <dbReference type="PROSITE" id="PS51186"/>
    </source>
</evidence>
<sequence>MPNGSRSTGCSRGSGRRSGCSSRPDASTGGRGSAQASTFRRPRRTMALPDGRCAIPTMNGKTIRPATTGDAAIVARILTDAVAFKIAHDDMAWGHRARTEHDVLPMLDDGNVHVVEQDGVAAAIFMLTWQDEAYWGPQDPVAGYVHRLSVRDGFHGHGLGRYAIDWCADQVRMRRRPFLRLDCDPRNARLCAYYEALGFARVSLRPMASGYIASLYERAVNEAS</sequence>
<dbReference type="GO" id="GO:0016747">
    <property type="term" value="F:acyltransferase activity, transferring groups other than amino-acyl groups"/>
    <property type="evidence" value="ECO:0007669"/>
    <property type="project" value="InterPro"/>
</dbReference>
<proteinExistence type="predicted"/>
<feature type="region of interest" description="Disordered" evidence="3">
    <location>
        <begin position="1"/>
        <end position="61"/>
    </location>
</feature>
<dbReference type="Gene3D" id="3.40.630.30">
    <property type="match status" value="1"/>
</dbReference>
<evidence type="ECO:0000313" key="6">
    <source>
        <dbReference type="Proteomes" id="UP000289650"/>
    </source>
</evidence>
<dbReference type="CDD" id="cd04301">
    <property type="entry name" value="NAT_SF"/>
    <property type="match status" value="1"/>
</dbReference>
<dbReference type="InterPro" id="IPR000182">
    <property type="entry name" value="GNAT_dom"/>
</dbReference>
<dbReference type="AlphaFoldDB" id="A0A4Q2AHD0"/>
<dbReference type="PANTHER" id="PTHR43877">
    <property type="entry name" value="AMINOALKYLPHOSPHONATE N-ACETYLTRANSFERASE-RELATED-RELATED"/>
    <property type="match status" value="1"/>
</dbReference>
<dbReference type="PROSITE" id="PS51186">
    <property type="entry name" value="GNAT"/>
    <property type="match status" value="1"/>
</dbReference>
<reference evidence="5 6" key="1">
    <citation type="submission" date="2018-08" db="EMBL/GenBank/DDBJ databases">
        <title>Mountain-cultivated ginseng endophyte, Burkholderia stabilis and its activity against ginseng root rot disease.</title>
        <authorList>
            <person name="Tapan Kumar M."/>
            <person name="Bae H."/>
            <person name="Shanmugam G."/>
            <person name="Jeon J."/>
        </authorList>
    </citation>
    <scope>NUCLEOTIDE SEQUENCE [LARGE SCALE GENOMIC DNA]</scope>
    <source>
        <strain evidence="5 6">EB159</strain>
    </source>
</reference>
<protein>
    <submittedName>
        <fullName evidence="5">GNAT family N-acetyltransferase</fullName>
    </submittedName>
</protein>